<evidence type="ECO:0000256" key="2">
    <source>
        <dbReference type="ARBA" id="ARBA00012438"/>
    </source>
</evidence>
<dbReference type="PANTHER" id="PTHR24421:SF40">
    <property type="entry name" value="SENSOR HISTIDINE KINASE YHCY"/>
    <property type="match status" value="1"/>
</dbReference>
<evidence type="ECO:0000256" key="4">
    <source>
        <dbReference type="ARBA" id="ARBA00022777"/>
    </source>
</evidence>
<dbReference type="SUPFAM" id="SSF55874">
    <property type="entry name" value="ATPase domain of HSP90 chaperone/DNA topoisomerase II/histidine kinase"/>
    <property type="match status" value="1"/>
</dbReference>
<dbReference type="Proteomes" id="UP000830326">
    <property type="component" value="Chromosome"/>
</dbReference>
<accession>A0ABY4HF84</accession>
<reference evidence="7" key="1">
    <citation type="submission" date="2022-04" db="EMBL/GenBank/DDBJ databases">
        <title>Halobacillus sp. isolated from saltern.</title>
        <authorList>
            <person name="Won M."/>
            <person name="Lee C.-M."/>
            <person name="Woen H.-Y."/>
            <person name="Kwon S.-W."/>
        </authorList>
    </citation>
    <scope>NUCLEOTIDE SEQUENCE</scope>
    <source>
        <strain evidence="7">SSHM10-5</strain>
    </source>
</reference>
<dbReference type="InterPro" id="IPR050482">
    <property type="entry name" value="Sensor_HK_TwoCompSys"/>
</dbReference>
<dbReference type="Pfam" id="PF13185">
    <property type="entry name" value="GAF_2"/>
    <property type="match status" value="1"/>
</dbReference>
<proteinExistence type="predicted"/>
<evidence type="ECO:0000256" key="5">
    <source>
        <dbReference type="ARBA" id="ARBA00023012"/>
    </source>
</evidence>
<keyword evidence="3" id="KW-0808">Transferase</keyword>
<dbReference type="InterPro" id="IPR029016">
    <property type="entry name" value="GAF-like_dom_sf"/>
</dbReference>
<evidence type="ECO:0000313" key="8">
    <source>
        <dbReference type="Proteomes" id="UP000830326"/>
    </source>
</evidence>
<dbReference type="InterPro" id="IPR003594">
    <property type="entry name" value="HATPase_dom"/>
</dbReference>
<evidence type="ECO:0000259" key="6">
    <source>
        <dbReference type="SMART" id="SM00387"/>
    </source>
</evidence>
<dbReference type="Gene3D" id="1.20.5.1930">
    <property type="match status" value="1"/>
</dbReference>
<dbReference type="Gene3D" id="3.30.565.10">
    <property type="entry name" value="Histidine kinase-like ATPase, C-terminal domain"/>
    <property type="match status" value="1"/>
</dbReference>
<keyword evidence="5" id="KW-0902">Two-component regulatory system</keyword>
<gene>
    <name evidence="7" type="ORF">MUO15_07275</name>
</gene>
<dbReference type="Pfam" id="PF07730">
    <property type="entry name" value="HisKA_3"/>
    <property type="match status" value="1"/>
</dbReference>
<dbReference type="GO" id="GO:0016301">
    <property type="term" value="F:kinase activity"/>
    <property type="evidence" value="ECO:0007669"/>
    <property type="project" value="UniProtKB-KW"/>
</dbReference>
<dbReference type="SUPFAM" id="SSF55781">
    <property type="entry name" value="GAF domain-like"/>
    <property type="match status" value="1"/>
</dbReference>
<dbReference type="CDD" id="cd16917">
    <property type="entry name" value="HATPase_UhpB-NarQ-NarX-like"/>
    <property type="match status" value="1"/>
</dbReference>
<feature type="domain" description="Histidine kinase/HSP90-like ATPase" evidence="6">
    <location>
        <begin position="377"/>
        <end position="470"/>
    </location>
</feature>
<dbReference type="InterPro" id="IPR011712">
    <property type="entry name" value="Sig_transdc_His_kin_sub3_dim/P"/>
</dbReference>
<evidence type="ECO:0000256" key="3">
    <source>
        <dbReference type="ARBA" id="ARBA00022679"/>
    </source>
</evidence>
<name>A0ABY4HF84_9BACI</name>
<dbReference type="SMART" id="SM00387">
    <property type="entry name" value="HATPase_c"/>
    <property type="match status" value="1"/>
</dbReference>
<organism evidence="7 8">
    <name type="scientific">Halobacillus amylolyticus</name>
    <dbReference type="NCBI Taxonomy" id="2932259"/>
    <lineage>
        <taxon>Bacteria</taxon>
        <taxon>Bacillati</taxon>
        <taxon>Bacillota</taxon>
        <taxon>Bacilli</taxon>
        <taxon>Bacillales</taxon>
        <taxon>Bacillaceae</taxon>
        <taxon>Halobacillus</taxon>
    </lineage>
</organism>
<dbReference type="Gene3D" id="3.30.450.40">
    <property type="match status" value="1"/>
</dbReference>
<evidence type="ECO:0000313" key="7">
    <source>
        <dbReference type="EMBL" id="UOR13279.1"/>
    </source>
</evidence>
<keyword evidence="8" id="KW-1185">Reference proteome</keyword>
<dbReference type="PANTHER" id="PTHR24421">
    <property type="entry name" value="NITRATE/NITRITE SENSOR PROTEIN NARX-RELATED"/>
    <property type="match status" value="1"/>
</dbReference>
<dbReference type="Pfam" id="PF02518">
    <property type="entry name" value="HATPase_c"/>
    <property type="match status" value="1"/>
</dbReference>
<dbReference type="InterPro" id="IPR036890">
    <property type="entry name" value="HATPase_C_sf"/>
</dbReference>
<protein>
    <recommendedName>
        <fullName evidence="2">histidine kinase</fullName>
        <ecNumber evidence="2">2.7.13.3</ecNumber>
    </recommendedName>
</protein>
<dbReference type="EMBL" id="CP095075">
    <property type="protein sequence ID" value="UOR13279.1"/>
    <property type="molecule type" value="Genomic_DNA"/>
</dbReference>
<keyword evidence="4 7" id="KW-0418">Kinase</keyword>
<dbReference type="RefSeq" id="WP_245034834.1">
    <property type="nucleotide sequence ID" value="NZ_CP095075.1"/>
</dbReference>
<comment type="catalytic activity">
    <reaction evidence="1">
        <text>ATP + protein L-histidine = ADP + protein N-phospho-L-histidine.</text>
        <dbReference type="EC" id="2.7.13.3"/>
    </reaction>
</comment>
<evidence type="ECO:0000256" key="1">
    <source>
        <dbReference type="ARBA" id="ARBA00000085"/>
    </source>
</evidence>
<dbReference type="InterPro" id="IPR003018">
    <property type="entry name" value="GAF"/>
</dbReference>
<sequence length="474" mass="53097">MHDASSQMETLKNIAELLNESTNKSVLENVLRKFISMTEFEAGWIFLEKEEGIQLAADIGLPPALSRDNKRRMCGEDCSCVSRYKSGRLTKATSIIACKRIEQALEEGLEGTDGITHHATVPLQTPGKSFGLFNVAMRNKSSYSEDLHLLESIALQVGTALERIERFEAEEEWSLLLMQSHELTRSIQDAQDLRSLKRTVERGLQRLYPGKNVQWTNKAVASSADLYGVISDQEAFCVSGQAFSKAEVEVFELIKKYITVSWKRLVLSEKEKTMARREERSRFAQDLHDSVNQLLFSIVLTSKAASRLTASCPMLKEQVDYIQDISSQALKEMRALIAEEKSGRLKEGVLTELSSYAGTIGLKYTIHSEGTESIPYALEETLLRIGQEALHNVLKHAGTEEVQLRLQKFHHQVVLIIRDYGIGFGNRESDLSSFGISGMKERAALYGGILTVTSEKGEGTVVRVEIPFEGRNRL</sequence>
<dbReference type="EC" id="2.7.13.3" evidence="2"/>